<dbReference type="Proteomes" id="UP001153555">
    <property type="component" value="Unassembled WGS sequence"/>
</dbReference>
<dbReference type="GO" id="GO:0008270">
    <property type="term" value="F:zinc ion binding"/>
    <property type="evidence" value="ECO:0007669"/>
    <property type="project" value="UniProtKB-KW"/>
</dbReference>
<feature type="non-terminal residue" evidence="4">
    <location>
        <position position="1"/>
    </location>
</feature>
<feature type="region of interest" description="Disordered" evidence="2">
    <location>
        <begin position="249"/>
        <end position="287"/>
    </location>
</feature>
<dbReference type="InterPro" id="IPR040256">
    <property type="entry name" value="At4g02000-like"/>
</dbReference>
<keyword evidence="1" id="KW-0479">Metal-binding</keyword>
<evidence type="ECO:0000256" key="1">
    <source>
        <dbReference type="PROSITE-ProRule" id="PRU00047"/>
    </source>
</evidence>
<feature type="non-terminal residue" evidence="4">
    <location>
        <position position="820"/>
    </location>
</feature>
<keyword evidence="1" id="KW-0862">Zinc</keyword>
<name>A0A9N7NSR9_STRHE</name>
<dbReference type="AlphaFoldDB" id="A0A9N7NSR9"/>
<dbReference type="Gene3D" id="3.60.10.10">
    <property type="entry name" value="Endonuclease/exonuclease/phosphatase"/>
    <property type="match status" value="1"/>
</dbReference>
<protein>
    <recommendedName>
        <fullName evidence="3">CCHC-type domain-containing protein</fullName>
    </recommendedName>
</protein>
<dbReference type="EMBL" id="CACSLK010030184">
    <property type="protein sequence ID" value="CAA0837256.1"/>
    <property type="molecule type" value="Genomic_DNA"/>
</dbReference>
<proteinExistence type="predicted"/>
<dbReference type="Pfam" id="PF14392">
    <property type="entry name" value="zf-CCHC_4"/>
    <property type="match status" value="1"/>
</dbReference>
<dbReference type="PANTHER" id="PTHR31286">
    <property type="entry name" value="GLYCINE-RICH CELL WALL STRUCTURAL PROTEIN 1.8-LIKE"/>
    <property type="match status" value="1"/>
</dbReference>
<feature type="domain" description="CCHC-type" evidence="3">
    <location>
        <begin position="201"/>
        <end position="216"/>
    </location>
</feature>
<evidence type="ECO:0000313" key="5">
    <source>
        <dbReference type="Proteomes" id="UP001153555"/>
    </source>
</evidence>
<dbReference type="InterPro" id="IPR025836">
    <property type="entry name" value="Zn_knuckle_CX2CX4HX4C"/>
</dbReference>
<organism evidence="4 5">
    <name type="scientific">Striga hermonthica</name>
    <name type="common">Purple witchweed</name>
    <name type="synonym">Buchnera hermonthica</name>
    <dbReference type="NCBI Taxonomy" id="68872"/>
    <lineage>
        <taxon>Eukaryota</taxon>
        <taxon>Viridiplantae</taxon>
        <taxon>Streptophyta</taxon>
        <taxon>Embryophyta</taxon>
        <taxon>Tracheophyta</taxon>
        <taxon>Spermatophyta</taxon>
        <taxon>Magnoliopsida</taxon>
        <taxon>eudicotyledons</taxon>
        <taxon>Gunneridae</taxon>
        <taxon>Pentapetalae</taxon>
        <taxon>asterids</taxon>
        <taxon>lamiids</taxon>
        <taxon>Lamiales</taxon>
        <taxon>Orobanchaceae</taxon>
        <taxon>Buchnereae</taxon>
        <taxon>Striga</taxon>
    </lineage>
</organism>
<comment type="caution">
    <text evidence="4">The sequence shown here is derived from an EMBL/GenBank/DDBJ whole genome shotgun (WGS) entry which is preliminary data.</text>
</comment>
<dbReference type="GO" id="GO:0003676">
    <property type="term" value="F:nucleic acid binding"/>
    <property type="evidence" value="ECO:0007669"/>
    <property type="project" value="InterPro"/>
</dbReference>
<evidence type="ECO:0000256" key="2">
    <source>
        <dbReference type="SAM" id="MobiDB-lite"/>
    </source>
</evidence>
<sequence>SSSSSLSTSCEQKISSISLLFKTMNHGFGLIKQVNMSNRPMLKVQIVRMFFQDWGSTYKSYLELVKELKTNFFQFIFGSMADKQKVFSGINWVYENQYLILAEWEEGLNEWHSKFEELRLWVQVSDVPINWLSQEVGLKIGKMFKQTKNVSVVKAGGQRGSFFRLLVVVDISKPLPRIANLKLNNTQVRARFQYERLINTCYYCGIIGHLERHCSKQMEDIEKGTLRGGQYGDWLRAMEGGLKSNTSFSYGSQSTEFPTAEPEYSEGTKEDTPIHKSAGSGVQMQKGKETSDAKTTEHMEGAQIVSGEQLLALALIPESDHSLDLALHHSAETFIGSEQAHMIETVTEINMIEAQKRKGWKRLSKAANGEPTQPVIDPQDPSDIITRMRKRSASIKNNYIKSVCNNIGFRDRWFAVEPQGLRGGMLVLWSSEVVVKQIISNHFCIQLEVEGIGEVDPIWIVFVYASTDKNERMRQWNFLEVARCSWGKKWILGGDWNETCDPSEKKGGRVKSAGELFHFNNFIANMGMQELKLSGHNFTWENCRSEEGYIEEQIDKIFVSFDWLVDHLNVEVQNIFRSSFDHRLLALNDNPSSQEHRHKRFFFDKRWLKRDGIQEVVQNSWQSEQAGTPMYQVSEKIKSTRLALLKWSSSFRQNQLKAKVLLNEKLDEMSKLGANRDWEEWGLLNKELDRVTRDEEEYWAQKSRSQWIKEGDSNTKFFHALTLQRRRLNAITRLLDDNNQMLEDKEDIQQHICQFYKQLFSTEGQKVNMSKSSIFFSKNCLDNSKFEICQILGGIQIHRSTKYLGLPLGIGRSKKDSFDY</sequence>
<dbReference type="OrthoDB" id="512555at2759"/>
<evidence type="ECO:0000259" key="3">
    <source>
        <dbReference type="PROSITE" id="PS50158"/>
    </source>
</evidence>
<dbReference type="InterPro" id="IPR036691">
    <property type="entry name" value="Endo/exonu/phosph_ase_sf"/>
</dbReference>
<dbReference type="InterPro" id="IPR001878">
    <property type="entry name" value="Znf_CCHC"/>
</dbReference>
<keyword evidence="5" id="KW-1185">Reference proteome</keyword>
<reference evidence="4" key="1">
    <citation type="submission" date="2019-12" db="EMBL/GenBank/DDBJ databases">
        <authorList>
            <person name="Scholes J."/>
        </authorList>
    </citation>
    <scope>NUCLEOTIDE SEQUENCE</scope>
</reference>
<gene>
    <name evidence="4" type="ORF">SHERM_04249</name>
</gene>
<accession>A0A9N7NSR9</accession>
<dbReference type="PROSITE" id="PS50158">
    <property type="entry name" value="ZF_CCHC"/>
    <property type="match status" value="1"/>
</dbReference>
<dbReference type="PANTHER" id="PTHR31286:SF178">
    <property type="entry name" value="DUF4283 DOMAIN-CONTAINING PROTEIN"/>
    <property type="match status" value="1"/>
</dbReference>
<keyword evidence="1" id="KW-0863">Zinc-finger</keyword>
<dbReference type="SUPFAM" id="SSF56219">
    <property type="entry name" value="DNase I-like"/>
    <property type="match status" value="1"/>
</dbReference>
<evidence type="ECO:0000313" key="4">
    <source>
        <dbReference type="EMBL" id="CAA0837256.1"/>
    </source>
</evidence>